<organism evidence="14 15">
    <name type="scientific">Candidatus Electronema aureum</name>
    <dbReference type="NCBI Taxonomy" id="2005002"/>
    <lineage>
        <taxon>Bacteria</taxon>
        <taxon>Pseudomonadati</taxon>
        <taxon>Thermodesulfobacteriota</taxon>
        <taxon>Desulfobulbia</taxon>
        <taxon>Desulfobulbales</taxon>
        <taxon>Desulfobulbaceae</taxon>
        <taxon>Candidatus Electronema</taxon>
    </lineage>
</organism>
<comment type="subcellular location">
    <subcellularLocation>
        <location evidence="1">Cell outer membrane</location>
    </subcellularLocation>
</comment>
<dbReference type="GO" id="GO:0009306">
    <property type="term" value="P:protein secretion"/>
    <property type="evidence" value="ECO:0007669"/>
    <property type="project" value="TreeGrafter"/>
</dbReference>
<keyword evidence="5" id="KW-0732">Signal</keyword>
<dbReference type="InterPro" id="IPR000184">
    <property type="entry name" value="Bac_surfAg_D15"/>
</dbReference>
<dbReference type="EMBL" id="NQJD01000001">
    <property type="protein sequence ID" value="TAA76227.1"/>
    <property type="molecule type" value="Genomic_DNA"/>
</dbReference>
<dbReference type="PANTHER" id="PTHR12815:SF47">
    <property type="entry name" value="TRANSLOCATION AND ASSEMBLY MODULE SUBUNIT TAMA"/>
    <property type="match status" value="1"/>
</dbReference>
<keyword evidence="6 10" id="KW-0472">Membrane</keyword>
<dbReference type="Proteomes" id="UP000316238">
    <property type="component" value="Unassembled WGS sequence"/>
</dbReference>
<dbReference type="GO" id="GO:0097347">
    <property type="term" value="C:TAM protein secretion complex"/>
    <property type="evidence" value="ECO:0007669"/>
    <property type="project" value="TreeGrafter"/>
</dbReference>
<dbReference type="InterPro" id="IPR010827">
    <property type="entry name" value="BamA/TamA_POTRA"/>
</dbReference>
<evidence type="ECO:0000256" key="9">
    <source>
        <dbReference type="ARBA" id="ARBA00093548"/>
    </source>
</evidence>
<evidence type="ECO:0000313" key="14">
    <source>
        <dbReference type="EMBL" id="TAA76227.1"/>
    </source>
</evidence>
<name>A0A521G5C6_9BACT</name>
<dbReference type="Gene3D" id="3.10.20.310">
    <property type="entry name" value="membrane protein fhac"/>
    <property type="match status" value="3"/>
</dbReference>
<keyword evidence="15" id="KW-1185">Reference proteome</keyword>
<evidence type="ECO:0000256" key="8">
    <source>
        <dbReference type="ARBA" id="ARBA00033063"/>
    </source>
</evidence>
<reference evidence="14" key="1">
    <citation type="submission" date="2017-07" db="EMBL/GenBank/DDBJ databases">
        <title>The cable genome - Insights into the physiology and evolution of filamentous bacteria capable of sulfide oxidation via long distance electron transfer.</title>
        <authorList>
            <person name="Thorup C."/>
            <person name="Bjerg J.T."/>
            <person name="Schreiber L."/>
            <person name="Nielsen L.P."/>
            <person name="Kjeldsen K.U."/>
            <person name="Boesen T."/>
            <person name="Boggild A."/>
            <person name="Meysman F."/>
            <person name="Geelhoed J."/>
            <person name="Schramm A."/>
        </authorList>
    </citation>
    <scope>NUCLEOTIDE SEQUENCE [LARGE SCALE GENOMIC DNA]</scope>
    <source>
        <strain evidence="14">GS</strain>
    </source>
</reference>
<evidence type="ECO:0000259" key="11">
    <source>
        <dbReference type="Pfam" id="PF01103"/>
    </source>
</evidence>
<dbReference type="Pfam" id="PF07244">
    <property type="entry name" value="POTRA"/>
    <property type="match status" value="1"/>
</dbReference>
<feature type="domain" description="TamA POTRA" evidence="13">
    <location>
        <begin position="42"/>
        <end position="103"/>
    </location>
</feature>
<evidence type="ECO:0000313" key="15">
    <source>
        <dbReference type="Proteomes" id="UP000316238"/>
    </source>
</evidence>
<dbReference type="InterPro" id="IPR035243">
    <property type="entry name" value="TamA_POTRA_Dom_1"/>
</dbReference>
<dbReference type="GO" id="GO:0009279">
    <property type="term" value="C:cell outer membrane"/>
    <property type="evidence" value="ECO:0007669"/>
    <property type="project" value="UniProtKB-SubCell"/>
</dbReference>
<comment type="subunit">
    <text evidence="9">Interacts with TamB to form the translocation and assembly module (TAM).</text>
</comment>
<dbReference type="Pfam" id="PF17243">
    <property type="entry name" value="POTRA_TamA_1"/>
    <property type="match status" value="1"/>
</dbReference>
<evidence type="ECO:0000256" key="3">
    <source>
        <dbReference type="ARBA" id="ARBA00015419"/>
    </source>
</evidence>
<protein>
    <recommendedName>
        <fullName evidence="3">Translocation and assembly module subunit TamA</fullName>
    </recommendedName>
    <alternativeName>
        <fullName evidence="8">Autotransporter assembly factor TamA</fullName>
    </alternativeName>
</protein>
<keyword evidence="7" id="KW-0998">Cell outer membrane</keyword>
<feature type="domain" description="Bacterial surface antigen (D15)" evidence="11">
    <location>
        <begin position="294"/>
        <end position="588"/>
    </location>
</feature>
<evidence type="ECO:0000259" key="12">
    <source>
        <dbReference type="Pfam" id="PF07244"/>
    </source>
</evidence>
<keyword evidence="4 10" id="KW-0812">Transmembrane</keyword>
<evidence type="ECO:0000256" key="2">
    <source>
        <dbReference type="ARBA" id="ARBA00010248"/>
    </source>
</evidence>
<comment type="similarity">
    <text evidence="2">Belongs to the TamA family.</text>
</comment>
<evidence type="ECO:0000256" key="4">
    <source>
        <dbReference type="ARBA" id="ARBA00022692"/>
    </source>
</evidence>
<gene>
    <name evidence="14" type="ORF">CDV28_101126</name>
</gene>
<dbReference type="Gene3D" id="2.40.160.50">
    <property type="entry name" value="membrane protein fhac: a member of the omp85/tpsb transporter family"/>
    <property type="match status" value="1"/>
</dbReference>
<feature type="transmembrane region" description="Helical" evidence="10">
    <location>
        <begin position="21"/>
        <end position="38"/>
    </location>
</feature>
<dbReference type="AlphaFoldDB" id="A0A521G5C6"/>
<dbReference type="PANTHER" id="PTHR12815">
    <property type="entry name" value="SORTING AND ASSEMBLY MACHINERY SAMM50 PROTEIN FAMILY MEMBER"/>
    <property type="match status" value="1"/>
</dbReference>
<evidence type="ECO:0000256" key="1">
    <source>
        <dbReference type="ARBA" id="ARBA00004442"/>
    </source>
</evidence>
<accession>A0A521G5C6</accession>
<dbReference type="InterPro" id="IPR039910">
    <property type="entry name" value="D15-like"/>
</dbReference>
<keyword evidence="10" id="KW-1133">Transmembrane helix</keyword>
<proteinExistence type="inferred from homology"/>
<dbReference type="Pfam" id="PF01103">
    <property type="entry name" value="Omp85"/>
    <property type="match status" value="1"/>
</dbReference>
<comment type="caution">
    <text evidence="14">The sequence shown here is derived from an EMBL/GenBank/DDBJ whole genome shotgun (WGS) entry which is preliminary data.</text>
</comment>
<evidence type="ECO:0000256" key="7">
    <source>
        <dbReference type="ARBA" id="ARBA00023237"/>
    </source>
</evidence>
<feature type="domain" description="POTRA" evidence="12">
    <location>
        <begin position="225"/>
        <end position="286"/>
    </location>
</feature>
<sequence>MAYTVADGSRSLSCITFVQRYVVALFLFLLLPTLAWAMPPDVLVKGVEGELHQNIIANLKIAQQKQEANLSAGQMRRLHKQAPEQIAKALTPFGYYAAKVTNNNGKGVLEKNGSRWYALYEVETGPAVLVESLSIEVTGPGKAHEALKNLAAKFPLQRGDRLNDGRYEAGKKRILNLALSNGYIRARFTESRVEVKAKDHKAAIRLCLDSGPLHVFGATSSSQYILKPELLQHYVSYKPGDVYSLEALNRLQSDLYSTGYFSQVTVEPKLLPPEEEQHEVPVELHLQPAPKNRYSLGGGYGTDTGVRGNIGWKNRMINRQGHRPSFNVQLAEKGSRAVGGYEIPVPILDLRYDTIGFDTLYSEESWDDTEISQYTFGSTIKHNGPKYQFGAGVEYLHEAYTVGGRQDDSTWLLMPNAFLTMILAENRVNTDHGIRVSGSIRGAQAPYFASTSFFQFRVGGKAILSVAEKWRVIGRASFGATTMESIDKLPPSLRFYAGGDQSVRGYGYKSLGPTDNSGRVVGGQYLTEGSVELERKLFGIWSAAVFYDLGNAYDTIDANLQQGVGVGVRMTLPFGQIRLDLADAISEEGFSLRIHLTLGADL</sequence>
<evidence type="ECO:0000259" key="13">
    <source>
        <dbReference type="Pfam" id="PF17243"/>
    </source>
</evidence>
<evidence type="ECO:0000256" key="6">
    <source>
        <dbReference type="ARBA" id="ARBA00023136"/>
    </source>
</evidence>
<evidence type="ECO:0000256" key="5">
    <source>
        <dbReference type="ARBA" id="ARBA00022729"/>
    </source>
</evidence>
<evidence type="ECO:0000256" key="10">
    <source>
        <dbReference type="SAM" id="Phobius"/>
    </source>
</evidence>